<protein>
    <recommendedName>
        <fullName evidence="1">N-acetyltransferase domain-containing protein</fullName>
    </recommendedName>
</protein>
<dbReference type="EMBL" id="AHMO02000008">
    <property type="protein sequence ID" value="EQA45729.1"/>
    <property type="molecule type" value="Genomic_DNA"/>
</dbReference>
<dbReference type="STRING" id="1049789.LEP1GSC050_2489"/>
<gene>
    <name evidence="2" type="ORF">LEP1GSC050_2489</name>
</gene>
<name>T0GFW6_9LEPT</name>
<dbReference type="PANTHER" id="PTHR31435:SF9">
    <property type="entry name" value="PROTEIN NATD1"/>
    <property type="match status" value="1"/>
</dbReference>
<comment type="caution">
    <text evidence="2">The sequence shown here is derived from an EMBL/GenBank/DDBJ whole genome shotgun (WGS) entry which is preliminary data.</text>
</comment>
<evidence type="ECO:0000259" key="1">
    <source>
        <dbReference type="PROSITE" id="PS51729"/>
    </source>
</evidence>
<keyword evidence="3" id="KW-1185">Reference proteome</keyword>
<dbReference type="CDD" id="cd04301">
    <property type="entry name" value="NAT_SF"/>
    <property type="match status" value="1"/>
</dbReference>
<dbReference type="InterPro" id="IPR045057">
    <property type="entry name" value="Gcn5-rel_NAT"/>
</dbReference>
<dbReference type="AlphaFoldDB" id="T0GFW6"/>
<feature type="domain" description="N-acetyltransferase" evidence="1">
    <location>
        <begin position="11"/>
        <end position="97"/>
    </location>
</feature>
<dbReference type="SUPFAM" id="SSF55729">
    <property type="entry name" value="Acyl-CoA N-acyltransferases (Nat)"/>
    <property type="match status" value="1"/>
</dbReference>
<organism evidence="2 3">
    <name type="scientific">Leptospira broomii serovar Hurstbridge str. 5399</name>
    <dbReference type="NCBI Taxonomy" id="1049789"/>
    <lineage>
        <taxon>Bacteria</taxon>
        <taxon>Pseudomonadati</taxon>
        <taxon>Spirochaetota</taxon>
        <taxon>Spirochaetia</taxon>
        <taxon>Leptospirales</taxon>
        <taxon>Leptospiraceae</taxon>
        <taxon>Leptospira</taxon>
    </lineage>
</organism>
<evidence type="ECO:0000313" key="3">
    <source>
        <dbReference type="Proteomes" id="UP000015454"/>
    </source>
</evidence>
<sequence length="98" mass="11110">MSNLYKMNAVKHDEQARTFVLIQDGFEAYLDYNEIGKEIWNLTHTFVPDSLRGKGLAAILVKAALEAARKSGKKIIPSCSYVETFLKRNPDYSDLVIE</sequence>
<dbReference type="PANTHER" id="PTHR31435">
    <property type="entry name" value="PROTEIN NATD1"/>
    <property type="match status" value="1"/>
</dbReference>
<evidence type="ECO:0000313" key="2">
    <source>
        <dbReference type="EMBL" id="EQA45729.1"/>
    </source>
</evidence>
<accession>T0GFW6</accession>
<dbReference type="InterPro" id="IPR016181">
    <property type="entry name" value="Acyl_CoA_acyltransferase"/>
</dbReference>
<proteinExistence type="predicted"/>
<dbReference type="InterPro" id="IPR031165">
    <property type="entry name" value="GNAT_YJDJ"/>
</dbReference>
<reference evidence="2" key="1">
    <citation type="submission" date="2013-05" db="EMBL/GenBank/DDBJ databases">
        <authorList>
            <person name="Harkins D.M."/>
            <person name="Durkin A.S."/>
            <person name="Brinkac L.M."/>
            <person name="Haft D.H."/>
            <person name="Selengut J.D."/>
            <person name="Sanka R."/>
            <person name="DePew J."/>
            <person name="Purushe J."/>
            <person name="Hartskeerl R.A."/>
            <person name="Ahmed A."/>
            <person name="van der Linden H."/>
            <person name="Goris M.G.A."/>
            <person name="Vinetz J.M."/>
            <person name="Sutton G.G."/>
            <person name="Nierman W.C."/>
            <person name="Fouts D.E."/>
        </authorList>
    </citation>
    <scope>NUCLEOTIDE SEQUENCE [LARGE SCALE GENOMIC DNA]</scope>
    <source>
        <strain evidence="2">5399</strain>
    </source>
</reference>
<dbReference type="Proteomes" id="UP000015454">
    <property type="component" value="Unassembled WGS sequence"/>
</dbReference>
<dbReference type="Pfam" id="PF14542">
    <property type="entry name" value="Acetyltransf_CG"/>
    <property type="match status" value="1"/>
</dbReference>
<dbReference type="Gene3D" id="3.40.630.30">
    <property type="match status" value="1"/>
</dbReference>
<dbReference type="PROSITE" id="PS51729">
    <property type="entry name" value="GNAT_YJDJ"/>
    <property type="match status" value="1"/>
</dbReference>